<dbReference type="PaxDb" id="768679-TTX_0334"/>
<dbReference type="RefSeq" id="WP_014126266.1">
    <property type="nucleotide sequence ID" value="NC_016070.1"/>
</dbReference>
<dbReference type="Gene3D" id="3.50.50.60">
    <property type="entry name" value="FAD/NAD(P)-binding domain"/>
    <property type="match status" value="2"/>
</dbReference>
<dbReference type="PANTHER" id="PTHR22912">
    <property type="entry name" value="DISULFIDE OXIDOREDUCTASE"/>
    <property type="match status" value="1"/>
</dbReference>
<comment type="similarity">
    <text evidence="2 9">Belongs to the class-I pyridine nucleotide-disulfide oxidoreductase family.</text>
</comment>
<dbReference type="InterPro" id="IPR050151">
    <property type="entry name" value="Class-I_Pyr_Nuc-Dis_Oxidored"/>
</dbReference>
<evidence type="ECO:0000256" key="1">
    <source>
        <dbReference type="ARBA" id="ARBA00001974"/>
    </source>
</evidence>
<dbReference type="AlphaFoldDB" id="G4RN65"/>
<name>G4RN65_THETK</name>
<dbReference type="PATRIC" id="fig|768679.9.peg.351"/>
<keyword evidence="13" id="KW-1185">Reference proteome</keyword>
<dbReference type="PRINTS" id="PR00368">
    <property type="entry name" value="FADPNR"/>
</dbReference>
<gene>
    <name evidence="12" type="primary">lpd-1</name>
    <name evidence="12" type="ordered locus">TTX_0334</name>
</gene>
<comment type="cofactor">
    <cofactor evidence="1">
        <name>FAD</name>
        <dbReference type="ChEBI" id="CHEBI:57692"/>
    </cofactor>
</comment>
<keyword evidence="5 9" id="KW-0560">Oxidoreductase</keyword>
<dbReference type="FunFam" id="3.30.390.30:FF:000001">
    <property type="entry name" value="Dihydrolipoyl dehydrogenase"/>
    <property type="match status" value="1"/>
</dbReference>
<dbReference type="EMBL" id="FN869859">
    <property type="protein sequence ID" value="CCC81009.1"/>
    <property type="molecule type" value="Genomic_DNA"/>
</dbReference>
<dbReference type="InterPro" id="IPR016156">
    <property type="entry name" value="FAD/NAD-linked_Rdtase_dimer_sf"/>
</dbReference>
<proteinExistence type="inferred from homology"/>
<sequence>MLGKYGVFPPTDPEFEDPPKLDKYDVIVVGGGGGGYHGAFQLSAGGYRVLMVDDKGNLGGNCLYEGCIPSKSVFYMVYLAERLRRLAKRSAGAAEVKAIWEEAVDHKDEVQYLRYLQHIREIKEHGNVDFVKGVARVLDGRRVEVTAVDGSWRKTVEGSRLLLATGSVAVRLPIPGAELAIGSEELFGYRTKRRTLPREVVVIGGGYIGVEVASAMASAGAKVTVVEMLPRIMSGWDSSIVSMIEGALKGRGVEILTNSRVTAIREESGQKVVEFQRPDGSKGTVAGEEVVMAVGRKPYVEGLEALGIVEKGRVVADSSMSTKAPGVYAAGDVLGKYMLYHAAVKESTVAAWNIMMGRPVYEVNFNAIPLTLFTEPEAAMVGISEDEARARGIPYVAVQYPLEDDSYAQIVGVREGWVKLIVERESQRIIGGSVYGEAASMIINEIALAVAVNARVRDLALLAHAHPTIFESIDRAAVRFSL</sequence>
<dbReference type="OrthoDB" id="27922at2157"/>
<reference evidence="12 13" key="1">
    <citation type="journal article" date="2011" name="PLoS ONE">
        <title>The complete genome sequence of Thermoproteus tenax: a physiologically versatile member of the Crenarchaeota.</title>
        <authorList>
            <person name="Siebers B."/>
            <person name="Zaparty M."/>
            <person name="Raddatz G."/>
            <person name="Tjaden B."/>
            <person name="Albers S.V."/>
            <person name="Bell S.D."/>
            <person name="Blombach F."/>
            <person name="Kletzin A."/>
            <person name="Kyrpides N."/>
            <person name="Lanz C."/>
            <person name="Plagens A."/>
            <person name="Rampp M."/>
            <person name="Rosinus A."/>
            <person name="von Jan M."/>
            <person name="Makarova K.S."/>
            <person name="Klenk H.P."/>
            <person name="Schuster S.C."/>
            <person name="Hensel R."/>
        </authorList>
    </citation>
    <scope>NUCLEOTIDE SEQUENCE [LARGE SCALE GENOMIC DNA]</scope>
    <source>
        <strain evidence="13">ATCC 35583 / DSM 2078 / JCM 9277 / NBRC 100435 / Kra 1</strain>
    </source>
</reference>
<dbReference type="PROSITE" id="PS00076">
    <property type="entry name" value="PYRIDINE_REDOX_1"/>
    <property type="match status" value="1"/>
</dbReference>
<organism evidence="12 13">
    <name type="scientific">Thermoproteus tenax (strain ATCC 35583 / DSM 2078 / JCM 9277 / NBRC 100435 / Kra 1)</name>
    <dbReference type="NCBI Taxonomy" id="768679"/>
    <lineage>
        <taxon>Archaea</taxon>
        <taxon>Thermoproteota</taxon>
        <taxon>Thermoprotei</taxon>
        <taxon>Thermoproteales</taxon>
        <taxon>Thermoproteaceae</taxon>
        <taxon>Thermoproteus</taxon>
    </lineage>
</organism>
<keyword evidence="6" id="KW-0520">NAD</keyword>
<dbReference type="NCBIfam" id="NF004943">
    <property type="entry name" value="PRK06292.2-1"/>
    <property type="match status" value="1"/>
</dbReference>
<dbReference type="InterPro" id="IPR004099">
    <property type="entry name" value="Pyr_nucl-diS_OxRdtase_dimer"/>
</dbReference>
<keyword evidence="8 9" id="KW-0676">Redox-active center</keyword>
<dbReference type="GeneID" id="11263344"/>
<evidence type="ECO:0000256" key="3">
    <source>
        <dbReference type="ARBA" id="ARBA00022630"/>
    </source>
</evidence>
<dbReference type="EC" id="1.8.1.4" evidence="12"/>
<keyword evidence="12" id="KW-0670">Pyruvate</keyword>
<dbReference type="HOGENOM" id="CLU_016755_0_2_2"/>
<dbReference type="SUPFAM" id="SSF55424">
    <property type="entry name" value="FAD/NAD-linked reductases, dimerisation (C-terminal) domain"/>
    <property type="match status" value="1"/>
</dbReference>
<evidence type="ECO:0000256" key="5">
    <source>
        <dbReference type="ARBA" id="ARBA00023002"/>
    </source>
</evidence>
<dbReference type="PIRSF" id="PIRSF000350">
    <property type="entry name" value="Mercury_reductase_MerA"/>
    <property type="match status" value="1"/>
</dbReference>
<dbReference type="eggNOG" id="arCOG01068">
    <property type="taxonomic scope" value="Archaea"/>
</dbReference>
<dbReference type="PRINTS" id="PR00411">
    <property type="entry name" value="PNDRDTASEI"/>
</dbReference>
<dbReference type="InterPro" id="IPR023753">
    <property type="entry name" value="FAD/NAD-binding_dom"/>
</dbReference>
<evidence type="ECO:0000256" key="2">
    <source>
        <dbReference type="ARBA" id="ARBA00007532"/>
    </source>
</evidence>
<evidence type="ECO:0000259" key="10">
    <source>
        <dbReference type="Pfam" id="PF02852"/>
    </source>
</evidence>
<evidence type="ECO:0000313" key="12">
    <source>
        <dbReference type="EMBL" id="CCC81009.1"/>
    </source>
</evidence>
<dbReference type="InterPro" id="IPR001100">
    <property type="entry name" value="Pyr_nuc-diS_OxRdtase"/>
</dbReference>
<dbReference type="GO" id="GO:0006103">
    <property type="term" value="P:2-oxoglutarate metabolic process"/>
    <property type="evidence" value="ECO:0007669"/>
    <property type="project" value="TreeGrafter"/>
</dbReference>
<dbReference type="InterPro" id="IPR036188">
    <property type="entry name" value="FAD/NAD-bd_sf"/>
</dbReference>
<feature type="domain" description="Pyridine nucleotide-disulphide oxidoreductase dimerisation" evidence="10">
    <location>
        <begin position="368"/>
        <end position="476"/>
    </location>
</feature>
<keyword evidence="4 9" id="KW-0274">FAD</keyword>
<protein>
    <submittedName>
        <fullName evidence="12">Pyruvate/2-oxoglutarate dehydrogenase complex dihydrolipoamide dehydrogenase (E3) component</fullName>
        <ecNumber evidence="12">1.8.1.4</ecNumber>
    </submittedName>
</protein>
<dbReference type="SUPFAM" id="SSF51905">
    <property type="entry name" value="FAD/NAD(P)-binding domain"/>
    <property type="match status" value="1"/>
</dbReference>
<evidence type="ECO:0000256" key="6">
    <source>
        <dbReference type="ARBA" id="ARBA00023027"/>
    </source>
</evidence>
<dbReference type="Gene3D" id="3.30.390.30">
    <property type="match status" value="1"/>
</dbReference>
<evidence type="ECO:0000256" key="7">
    <source>
        <dbReference type="ARBA" id="ARBA00023157"/>
    </source>
</evidence>
<dbReference type="GO" id="GO:0004148">
    <property type="term" value="F:dihydrolipoyl dehydrogenase (NADH) activity"/>
    <property type="evidence" value="ECO:0007669"/>
    <property type="project" value="UniProtKB-EC"/>
</dbReference>
<dbReference type="Proteomes" id="UP000002654">
    <property type="component" value="Chromosome"/>
</dbReference>
<keyword evidence="7" id="KW-1015">Disulfide bond</keyword>
<evidence type="ECO:0000256" key="9">
    <source>
        <dbReference type="RuleBase" id="RU003691"/>
    </source>
</evidence>
<feature type="domain" description="FAD/NAD(P)-binding" evidence="11">
    <location>
        <begin position="24"/>
        <end position="346"/>
    </location>
</feature>
<dbReference type="PANTHER" id="PTHR22912:SF151">
    <property type="entry name" value="DIHYDROLIPOYL DEHYDROGENASE, MITOCHONDRIAL"/>
    <property type="match status" value="1"/>
</dbReference>
<evidence type="ECO:0000256" key="8">
    <source>
        <dbReference type="ARBA" id="ARBA00023284"/>
    </source>
</evidence>
<dbReference type="STRING" id="768679.TTX_0334"/>
<evidence type="ECO:0000256" key="4">
    <source>
        <dbReference type="ARBA" id="ARBA00022827"/>
    </source>
</evidence>
<dbReference type="Pfam" id="PF07992">
    <property type="entry name" value="Pyr_redox_2"/>
    <property type="match status" value="1"/>
</dbReference>
<dbReference type="KEGG" id="ttn:TTX_0334"/>
<dbReference type="GO" id="GO:0050660">
    <property type="term" value="F:flavin adenine dinucleotide binding"/>
    <property type="evidence" value="ECO:0007669"/>
    <property type="project" value="TreeGrafter"/>
</dbReference>
<accession>G4RN65</accession>
<dbReference type="InterPro" id="IPR012999">
    <property type="entry name" value="Pyr_OxRdtase_I_AS"/>
</dbReference>
<dbReference type="Pfam" id="PF02852">
    <property type="entry name" value="Pyr_redox_dim"/>
    <property type="match status" value="1"/>
</dbReference>
<keyword evidence="3 9" id="KW-0285">Flavoprotein</keyword>
<evidence type="ECO:0000259" key="11">
    <source>
        <dbReference type="Pfam" id="PF07992"/>
    </source>
</evidence>
<evidence type="ECO:0000313" key="13">
    <source>
        <dbReference type="Proteomes" id="UP000002654"/>
    </source>
</evidence>